<organism evidence="2 3">
    <name type="scientific">Dryococelus australis</name>
    <dbReference type="NCBI Taxonomy" id="614101"/>
    <lineage>
        <taxon>Eukaryota</taxon>
        <taxon>Metazoa</taxon>
        <taxon>Ecdysozoa</taxon>
        <taxon>Arthropoda</taxon>
        <taxon>Hexapoda</taxon>
        <taxon>Insecta</taxon>
        <taxon>Pterygota</taxon>
        <taxon>Neoptera</taxon>
        <taxon>Polyneoptera</taxon>
        <taxon>Phasmatodea</taxon>
        <taxon>Verophasmatodea</taxon>
        <taxon>Anareolatae</taxon>
        <taxon>Phasmatidae</taxon>
        <taxon>Eurycanthinae</taxon>
        <taxon>Dryococelus</taxon>
    </lineage>
</organism>
<sequence>MCDKRTQGLPRERHRGANPRPSDYKSVTLPLSYEGRAGEYPEKPADKGHRPTRFPLAKILEWPGLMSDTVFTSVGDKQSNLSATVAPRPFKKRALKCGTNIHEVTREHLASSGVGWPIPSRMVAGSCPGASDTRQILSSIVALGILKRDMEQLRNWEIPEKTRRPVASSGMIPTCENPGVTPSVIELGLAWEQ</sequence>
<reference evidence="2 3" key="1">
    <citation type="submission" date="2023-02" db="EMBL/GenBank/DDBJ databases">
        <title>LHISI_Scaffold_Assembly.</title>
        <authorList>
            <person name="Stuart O.P."/>
            <person name="Cleave R."/>
            <person name="Magrath M.J.L."/>
            <person name="Mikheyev A.S."/>
        </authorList>
    </citation>
    <scope>NUCLEOTIDE SEQUENCE [LARGE SCALE GENOMIC DNA]</scope>
    <source>
        <strain evidence="2">Daus_M_001</strain>
        <tissue evidence="2">Leg muscle</tissue>
    </source>
</reference>
<evidence type="ECO:0000313" key="3">
    <source>
        <dbReference type="Proteomes" id="UP001159363"/>
    </source>
</evidence>
<gene>
    <name evidence="2" type="ORF">PR048_016647</name>
</gene>
<feature type="region of interest" description="Disordered" evidence="1">
    <location>
        <begin position="1"/>
        <end position="52"/>
    </location>
</feature>
<feature type="compositionally biased region" description="Basic and acidic residues" evidence="1">
    <location>
        <begin position="36"/>
        <end position="49"/>
    </location>
</feature>
<proteinExistence type="predicted"/>
<comment type="caution">
    <text evidence="2">The sequence shown here is derived from an EMBL/GenBank/DDBJ whole genome shotgun (WGS) entry which is preliminary data.</text>
</comment>
<evidence type="ECO:0008006" key="4">
    <source>
        <dbReference type="Google" id="ProtNLM"/>
    </source>
</evidence>
<accession>A0ABQ9H7C2</accession>
<evidence type="ECO:0000256" key="1">
    <source>
        <dbReference type="SAM" id="MobiDB-lite"/>
    </source>
</evidence>
<protein>
    <recommendedName>
        <fullName evidence="4">Prolactin receptor</fullName>
    </recommendedName>
</protein>
<evidence type="ECO:0000313" key="2">
    <source>
        <dbReference type="EMBL" id="KAJ8880181.1"/>
    </source>
</evidence>
<dbReference type="EMBL" id="JARBHB010000006">
    <property type="protein sequence ID" value="KAJ8880181.1"/>
    <property type="molecule type" value="Genomic_DNA"/>
</dbReference>
<keyword evidence="3" id="KW-1185">Reference proteome</keyword>
<dbReference type="Proteomes" id="UP001159363">
    <property type="component" value="Chromosome 5"/>
</dbReference>
<name>A0ABQ9H7C2_9NEOP</name>